<evidence type="ECO:0000313" key="1">
    <source>
        <dbReference type="EMBL" id="QDI90427.1"/>
    </source>
</evidence>
<dbReference type="Proteomes" id="UP000319756">
    <property type="component" value="Chromosome"/>
</dbReference>
<dbReference type="InterPro" id="IPR011664">
    <property type="entry name" value="Abi_system_AbiD/AbiF-like"/>
</dbReference>
<name>A0A514LEZ4_9BACI</name>
<proteinExistence type="predicted"/>
<evidence type="ECO:0008006" key="3">
    <source>
        <dbReference type="Google" id="ProtNLM"/>
    </source>
</evidence>
<dbReference type="Pfam" id="PF07751">
    <property type="entry name" value="Abi_2"/>
    <property type="match status" value="1"/>
</dbReference>
<dbReference type="KEGG" id="sale:EPH95_03885"/>
<protein>
    <recommendedName>
        <fullName evidence="3">Abi family protein</fullName>
    </recommendedName>
</protein>
<reference evidence="2" key="1">
    <citation type="submission" date="2019-01" db="EMBL/GenBank/DDBJ databases">
        <title>Genomic analysis of Salicibibacter sp. NKC3-5.</title>
        <authorList>
            <person name="Oh Y.J."/>
        </authorList>
    </citation>
    <scope>NUCLEOTIDE SEQUENCE [LARGE SCALE GENOMIC DNA]</scope>
    <source>
        <strain evidence="2">NKC3-5</strain>
    </source>
</reference>
<evidence type="ECO:0000313" key="2">
    <source>
        <dbReference type="Proteomes" id="UP000319756"/>
    </source>
</evidence>
<keyword evidence="2" id="KW-1185">Reference proteome</keyword>
<dbReference type="AlphaFoldDB" id="A0A514LEZ4"/>
<gene>
    <name evidence="1" type="ORF">EPH95_03885</name>
</gene>
<dbReference type="EMBL" id="CP035485">
    <property type="protein sequence ID" value="QDI90427.1"/>
    <property type="molecule type" value="Genomic_DNA"/>
</dbReference>
<dbReference type="OrthoDB" id="5363652at2"/>
<organism evidence="1 2">
    <name type="scientific">Salicibibacter halophilus</name>
    <dbReference type="NCBI Taxonomy" id="2502791"/>
    <lineage>
        <taxon>Bacteria</taxon>
        <taxon>Bacillati</taxon>
        <taxon>Bacillota</taxon>
        <taxon>Bacilli</taxon>
        <taxon>Bacillales</taxon>
        <taxon>Bacillaceae</taxon>
        <taxon>Salicibibacter</taxon>
    </lineage>
</organism>
<accession>A0A514LEZ4</accession>
<sequence>MQNSKPTKVFKIFEQQIEILENRNLIINDYDFALDVMKSINYYRFTGYLIPFKNKHDTYVPGTTFEQIDRIYEFDRKLRLLLFQLLESIELKFRVAVSHYFSELYHPTAYEDSSYFQQPHLHKKFYDRYKSYRNSSDELFIRHHIEKQQGIPFWVAVEIIPFGTLSRLYLNMEKNDRVYIAKSAYGLHSKYISSYMNCFSTLRNACTHFNRIYDKRFPITPKLPTPILKKFNPSMIFYKILLAMKTILSESTFNISMNNLSALIEEYEDVIVLHRIGLPEDWYDKITTH</sequence>
<dbReference type="RefSeq" id="WP_142087539.1">
    <property type="nucleotide sequence ID" value="NZ_CP035485.1"/>
</dbReference>